<evidence type="ECO:0000256" key="2">
    <source>
        <dbReference type="PIRSR" id="PIRSR000137-2"/>
    </source>
</evidence>
<keyword evidence="7" id="KW-1185">Reference proteome</keyword>
<dbReference type="EMBL" id="LJIJ01001277">
    <property type="protein sequence ID" value="ODM92293.1"/>
    <property type="molecule type" value="Genomic_DNA"/>
</dbReference>
<feature type="domain" description="Glucose-methanol-choline oxidoreductase N-terminal" evidence="5">
    <location>
        <begin position="302"/>
        <end position="316"/>
    </location>
</feature>
<gene>
    <name evidence="6" type="ORF">Ocin01_14395</name>
</gene>
<dbReference type="Gene3D" id="3.50.50.60">
    <property type="entry name" value="FAD/NAD(P)-binding domain"/>
    <property type="match status" value="1"/>
</dbReference>
<evidence type="ECO:0000259" key="5">
    <source>
        <dbReference type="PROSITE" id="PS00624"/>
    </source>
</evidence>
<dbReference type="PROSITE" id="PS00623">
    <property type="entry name" value="GMC_OXRED_1"/>
    <property type="match status" value="1"/>
</dbReference>
<dbReference type="OMA" id="TQKHGER"/>
<proteinExistence type="inferred from homology"/>
<dbReference type="PROSITE" id="PS00624">
    <property type="entry name" value="GMC_OXRED_2"/>
    <property type="match status" value="1"/>
</dbReference>
<dbReference type="SUPFAM" id="SSF54373">
    <property type="entry name" value="FAD-linked reductases, C-terminal domain"/>
    <property type="match status" value="1"/>
</dbReference>
<sequence length="621" mass="69019">MAVLATAGVLTAGLWMVPIIMGMMGYMRYDSIDPESHPRNARSLDSDYDFIVVGAGSGGSVVANRLSEIPHWKVLLLEAGGDENEISDVPAVAAYLQLTNLDWQYKTEPQPTACLGLVDGRCNWPRGKVLGGSSVLNYMLYVRGNKRDYDSWEALGNSGWGYDNVLKYFKKSEDNRNPYLAQTEYHSSGGYLTVQEAPWRTPLAATFIEAGMEMGYDNRDGNGEYQAGFMIAQGTIRRGSRCSAAKAFLRPVRNRPNLHIAMNSHAMKVLINERNQAYGVRFKREGKVYNVFARREVVLSSGAINSPQLLMLSGIGPASHLTEMGIPLVKDAPVGKNLQDHIGFGGLVFLVDQPVSMIQSRYENLASVFQYTLYGKGPLTILGGVEGVAWVNTKYANATENFPDIEFHFIAGSASSDEGRQIKKAHGISQRVYDAMFKPIEYRDTWSVIPMILRPYSKGYLKLRSRNPFHKVLIYPNYMVDDRDAKILVEGVKLAVAMSQTKAFQRLNSRLNPHMMPGCTHLEPWSDAYWECAIRHYTVTIYHHCGTAKMGPATDPEAVVDPRLRVYGVSNLRVADASIMPNVVSGNTNAPTIMIGEKASDMIKEDWGESTTPIQPPRYPT</sequence>
<dbReference type="InterPro" id="IPR000172">
    <property type="entry name" value="GMC_OxRdtase_N"/>
</dbReference>
<name>A0A1D2MH79_ORCCI</name>
<dbReference type="InterPro" id="IPR012132">
    <property type="entry name" value="GMC_OxRdtase"/>
</dbReference>
<comment type="similarity">
    <text evidence="1 3">Belongs to the GMC oxidoreductase family.</text>
</comment>
<dbReference type="PIRSF" id="PIRSF000137">
    <property type="entry name" value="Alcohol_oxidase"/>
    <property type="match status" value="1"/>
</dbReference>
<keyword evidence="3" id="KW-0285">Flavoprotein</keyword>
<reference evidence="6 7" key="1">
    <citation type="journal article" date="2016" name="Genome Biol. Evol.">
        <title>Gene Family Evolution Reflects Adaptation to Soil Environmental Stressors in the Genome of the Collembolan Orchesella cincta.</title>
        <authorList>
            <person name="Faddeeva-Vakhrusheva A."/>
            <person name="Derks M.F."/>
            <person name="Anvar S.Y."/>
            <person name="Agamennone V."/>
            <person name="Suring W."/>
            <person name="Smit S."/>
            <person name="van Straalen N.M."/>
            <person name="Roelofs D."/>
        </authorList>
    </citation>
    <scope>NUCLEOTIDE SEQUENCE [LARGE SCALE GENOMIC DNA]</scope>
    <source>
        <tissue evidence="6">Mixed pool</tissue>
    </source>
</reference>
<accession>A0A1D2MH79</accession>
<dbReference type="GO" id="GO:0050660">
    <property type="term" value="F:flavin adenine dinucleotide binding"/>
    <property type="evidence" value="ECO:0007669"/>
    <property type="project" value="InterPro"/>
</dbReference>
<dbReference type="InterPro" id="IPR036188">
    <property type="entry name" value="FAD/NAD-bd_sf"/>
</dbReference>
<feature type="binding site" evidence="2">
    <location>
        <position position="129"/>
    </location>
    <ligand>
        <name>FAD</name>
        <dbReference type="ChEBI" id="CHEBI:57692"/>
    </ligand>
</feature>
<dbReference type="PANTHER" id="PTHR11552">
    <property type="entry name" value="GLUCOSE-METHANOL-CHOLINE GMC OXIDOREDUCTASE"/>
    <property type="match status" value="1"/>
</dbReference>
<dbReference type="AlphaFoldDB" id="A0A1D2MH79"/>
<evidence type="ECO:0000313" key="7">
    <source>
        <dbReference type="Proteomes" id="UP000094527"/>
    </source>
</evidence>
<dbReference type="Gene3D" id="3.30.560.10">
    <property type="entry name" value="Glucose Oxidase, domain 3"/>
    <property type="match status" value="1"/>
</dbReference>
<feature type="domain" description="Glucose-methanol-choline oxidoreductase N-terminal" evidence="4">
    <location>
        <begin position="127"/>
        <end position="150"/>
    </location>
</feature>
<evidence type="ECO:0000256" key="1">
    <source>
        <dbReference type="ARBA" id="ARBA00010790"/>
    </source>
</evidence>
<dbReference type="Proteomes" id="UP000094527">
    <property type="component" value="Unassembled WGS sequence"/>
</dbReference>
<dbReference type="SUPFAM" id="SSF51905">
    <property type="entry name" value="FAD/NAD(P)-binding domain"/>
    <property type="match status" value="1"/>
</dbReference>
<dbReference type="STRING" id="48709.A0A1D2MH79"/>
<dbReference type="Pfam" id="PF00732">
    <property type="entry name" value="GMC_oxred_N"/>
    <property type="match status" value="1"/>
</dbReference>
<organism evidence="6 7">
    <name type="scientific">Orchesella cincta</name>
    <name type="common">Springtail</name>
    <name type="synonym">Podura cincta</name>
    <dbReference type="NCBI Taxonomy" id="48709"/>
    <lineage>
        <taxon>Eukaryota</taxon>
        <taxon>Metazoa</taxon>
        <taxon>Ecdysozoa</taxon>
        <taxon>Arthropoda</taxon>
        <taxon>Hexapoda</taxon>
        <taxon>Collembola</taxon>
        <taxon>Entomobryomorpha</taxon>
        <taxon>Entomobryoidea</taxon>
        <taxon>Orchesellidae</taxon>
        <taxon>Orchesellinae</taxon>
        <taxon>Orchesella</taxon>
    </lineage>
</organism>
<dbReference type="InterPro" id="IPR007867">
    <property type="entry name" value="GMC_OxRtase_C"/>
</dbReference>
<dbReference type="GO" id="GO:0016614">
    <property type="term" value="F:oxidoreductase activity, acting on CH-OH group of donors"/>
    <property type="evidence" value="ECO:0007669"/>
    <property type="project" value="InterPro"/>
</dbReference>
<evidence type="ECO:0000259" key="4">
    <source>
        <dbReference type="PROSITE" id="PS00623"/>
    </source>
</evidence>
<protein>
    <submittedName>
        <fullName evidence="6">Glucose dehydrogenase [FAD, quinone]</fullName>
    </submittedName>
</protein>
<dbReference type="OrthoDB" id="269227at2759"/>
<dbReference type="Pfam" id="PF05199">
    <property type="entry name" value="GMC_oxred_C"/>
    <property type="match status" value="1"/>
</dbReference>
<comment type="cofactor">
    <cofactor evidence="2">
        <name>FAD</name>
        <dbReference type="ChEBI" id="CHEBI:57692"/>
    </cofactor>
</comment>
<evidence type="ECO:0000313" key="6">
    <source>
        <dbReference type="EMBL" id="ODM92293.1"/>
    </source>
</evidence>
<dbReference type="PANTHER" id="PTHR11552:SF227">
    <property type="entry name" value="GLUCOSE DEHYDROGENASE [FAD, QUINONE]-LIKE PROTEIN"/>
    <property type="match status" value="1"/>
</dbReference>
<evidence type="ECO:0000256" key="3">
    <source>
        <dbReference type="RuleBase" id="RU003968"/>
    </source>
</evidence>
<comment type="caution">
    <text evidence="6">The sequence shown here is derived from an EMBL/GenBank/DDBJ whole genome shotgun (WGS) entry which is preliminary data.</text>
</comment>
<keyword evidence="2 3" id="KW-0274">FAD</keyword>